<accession>X6MC28</accession>
<name>X6MC28_RETFI</name>
<reference evidence="1 2" key="1">
    <citation type="journal article" date="2013" name="Curr. Biol.">
        <title>The Genome of the Foraminiferan Reticulomyxa filosa.</title>
        <authorList>
            <person name="Glockner G."/>
            <person name="Hulsmann N."/>
            <person name="Schleicher M."/>
            <person name="Noegel A.A."/>
            <person name="Eichinger L."/>
            <person name="Gallinger C."/>
            <person name="Pawlowski J."/>
            <person name="Sierra R."/>
            <person name="Euteneuer U."/>
            <person name="Pillet L."/>
            <person name="Moustafa A."/>
            <person name="Platzer M."/>
            <person name="Groth M."/>
            <person name="Szafranski K."/>
            <person name="Schliwa M."/>
        </authorList>
    </citation>
    <scope>NUCLEOTIDE SEQUENCE [LARGE SCALE GENOMIC DNA]</scope>
</reference>
<gene>
    <name evidence="1" type="ORF">RFI_26770</name>
</gene>
<dbReference type="AlphaFoldDB" id="X6MC28"/>
<keyword evidence="2" id="KW-1185">Reference proteome</keyword>
<sequence>MDIDNNSAKNKKRKLDNDYIYDLNTKKRRTNEQSLQVQVSMRSEVDEKKKDEEINFENMWKFKSRDRHNFLCSSSPTLVITSIQAKELKSATSVFKFIGLKNKHQHQEVLLITRFLVI</sequence>
<organism evidence="1 2">
    <name type="scientific">Reticulomyxa filosa</name>
    <dbReference type="NCBI Taxonomy" id="46433"/>
    <lineage>
        <taxon>Eukaryota</taxon>
        <taxon>Sar</taxon>
        <taxon>Rhizaria</taxon>
        <taxon>Retaria</taxon>
        <taxon>Foraminifera</taxon>
        <taxon>Monothalamids</taxon>
        <taxon>Reticulomyxidae</taxon>
        <taxon>Reticulomyxa</taxon>
    </lineage>
</organism>
<comment type="caution">
    <text evidence="1">The sequence shown here is derived from an EMBL/GenBank/DDBJ whole genome shotgun (WGS) entry which is preliminary data.</text>
</comment>
<evidence type="ECO:0000313" key="1">
    <source>
        <dbReference type="EMBL" id="ETO10605.1"/>
    </source>
</evidence>
<dbReference type="Proteomes" id="UP000023152">
    <property type="component" value="Unassembled WGS sequence"/>
</dbReference>
<evidence type="ECO:0000313" key="2">
    <source>
        <dbReference type="Proteomes" id="UP000023152"/>
    </source>
</evidence>
<dbReference type="EMBL" id="ASPP01023354">
    <property type="protein sequence ID" value="ETO10605.1"/>
    <property type="molecule type" value="Genomic_DNA"/>
</dbReference>
<protein>
    <submittedName>
        <fullName evidence="1">Uncharacterized protein</fullName>
    </submittedName>
</protein>
<proteinExistence type="predicted"/>